<sequence>MNVVDALHVQAASNHAPTTANSRVFFPNDSEIDYTKFFRVVKNASSLTALLNETVDWKHVTRCTLGPSFEVWKSPLSVCFSISSKNIMPKHERSRCIACVSYLKSCPDDCQFKCFFPNDSEIDYTNFFKVVKSASSFRALLNETVDRIVKIDPES</sequence>
<dbReference type="EMBL" id="JBCGBO010000004">
    <property type="protein sequence ID" value="KAK9208051.1"/>
    <property type="molecule type" value="Genomic_DNA"/>
</dbReference>
<evidence type="ECO:0000313" key="1">
    <source>
        <dbReference type="EMBL" id="KAK9208051.1"/>
    </source>
</evidence>
<protein>
    <recommendedName>
        <fullName evidence="4">LOB domain-containing protein</fullName>
    </recommendedName>
</protein>
<organism evidence="1 3">
    <name type="scientific">Citrus x changshan-huyou</name>
    <dbReference type="NCBI Taxonomy" id="2935761"/>
    <lineage>
        <taxon>Eukaryota</taxon>
        <taxon>Viridiplantae</taxon>
        <taxon>Streptophyta</taxon>
        <taxon>Embryophyta</taxon>
        <taxon>Tracheophyta</taxon>
        <taxon>Spermatophyta</taxon>
        <taxon>Magnoliopsida</taxon>
        <taxon>eudicotyledons</taxon>
        <taxon>Gunneridae</taxon>
        <taxon>Pentapetalae</taxon>
        <taxon>rosids</taxon>
        <taxon>malvids</taxon>
        <taxon>Sapindales</taxon>
        <taxon>Rutaceae</taxon>
        <taxon>Aurantioideae</taxon>
        <taxon>Citrus</taxon>
    </lineage>
</organism>
<evidence type="ECO:0000313" key="3">
    <source>
        <dbReference type="Proteomes" id="UP001428341"/>
    </source>
</evidence>
<keyword evidence="3" id="KW-1185">Reference proteome</keyword>
<name>A0AAP0MHT1_9ROSI</name>
<dbReference type="AlphaFoldDB" id="A0AAP0MHT1"/>
<gene>
    <name evidence="1" type="ORF">WN944_000405</name>
    <name evidence="2" type="ORF">WN944_000406</name>
</gene>
<dbReference type="Proteomes" id="UP001428341">
    <property type="component" value="Unassembled WGS sequence"/>
</dbReference>
<proteinExistence type="predicted"/>
<comment type="caution">
    <text evidence="1">The sequence shown here is derived from an EMBL/GenBank/DDBJ whole genome shotgun (WGS) entry which is preliminary data.</text>
</comment>
<evidence type="ECO:0000313" key="2">
    <source>
        <dbReference type="EMBL" id="KAK9208052.1"/>
    </source>
</evidence>
<accession>A0AAP0MHT1</accession>
<dbReference type="EMBL" id="JBCGBO010000004">
    <property type="protein sequence ID" value="KAK9208052.1"/>
    <property type="molecule type" value="Genomic_DNA"/>
</dbReference>
<reference evidence="1 3" key="1">
    <citation type="submission" date="2024-05" db="EMBL/GenBank/DDBJ databases">
        <title>Haplotype-resolved chromosome-level genome assembly of Huyou (Citrus changshanensis).</title>
        <authorList>
            <person name="Miao C."/>
            <person name="Chen W."/>
            <person name="Wu Y."/>
            <person name="Wang L."/>
            <person name="Zhao S."/>
            <person name="Grierson D."/>
            <person name="Xu C."/>
            <person name="Chen K."/>
        </authorList>
    </citation>
    <scope>NUCLEOTIDE SEQUENCE [LARGE SCALE GENOMIC DNA]</scope>
    <source>
        <strain evidence="1">01-14</strain>
        <tissue evidence="1">Leaf</tissue>
    </source>
</reference>
<evidence type="ECO:0008006" key="4">
    <source>
        <dbReference type="Google" id="ProtNLM"/>
    </source>
</evidence>